<dbReference type="EMBL" id="JBBLZC010000005">
    <property type="protein sequence ID" value="MEK0082894.1"/>
    <property type="molecule type" value="Genomic_DNA"/>
</dbReference>
<protein>
    <submittedName>
        <fullName evidence="1">Uncharacterized protein</fullName>
    </submittedName>
</protein>
<dbReference type="RefSeq" id="WP_418158744.1">
    <property type="nucleotide sequence ID" value="NZ_JBBLZC010000005.1"/>
</dbReference>
<evidence type="ECO:0000313" key="1">
    <source>
        <dbReference type="EMBL" id="MEK0082894.1"/>
    </source>
</evidence>
<reference evidence="1 2" key="1">
    <citation type="submission" date="2024-01" db="EMBL/GenBank/DDBJ databases">
        <title>Multi-omics insights into the function and evolution of sodium benzoate biodegradation pathways in Benzoatithermus flavus gen. nov., sp. nov. from hot spring.</title>
        <authorList>
            <person name="Hu C.-J."/>
            <person name="Li W.-J."/>
        </authorList>
    </citation>
    <scope>NUCLEOTIDE SEQUENCE [LARGE SCALE GENOMIC DNA]</scope>
    <source>
        <strain evidence="1 2">SYSU G07066</strain>
    </source>
</reference>
<sequence>MTDVQEPEPFGSLFRHGVLIGASQAVVHIGCLHIRRVADLRDAVAPVLKVARV</sequence>
<accession>A0ABU8XPQ9</accession>
<comment type="caution">
    <text evidence="1">The sequence shown here is derived from an EMBL/GenBank/DDBJ whole genome shotgun (WGS) entry which is preliminary data.</text>
</comment>
<name>A0ABU8XPQ9_9PROT</name>
<dbReference type="Proteomes" id="UP001375743">
    <property type="component" value="Unassembled WGS sequence"/>
</dbReference>
<organism evidence="1 2">
    <name type="scientific">Benzoatithermus flavus</name>
    <dbReference type="NCBI Taxonomy" id="3108223"/>
    <lineage>
        <taxon>Bacteria</taxon>
        <taxon>Pseudomonadati</taxon>
        <taxon>Pseudomonadota</taxon>
        <taxon>Alphaproteobacteria</taxon>
        <taxon>Geminicoccales</taxon>
        <taxon>Geminicoccaceae</taxon>
        <taxon>Benzoatithermus</taxon>
    </lineage>
</organism>
<keyword evidence="2" id="KW-1185">Reference proteome</keyword>
<evidence type="ECO:0000313" key="2">
    <source>
        <dbReference type="Proteomes" id="UP001375743"/>
    </source>
</evidence>
<proteinExistence type="predicted"/>
<gene>
    <name evidence="1" type="ORF">U1T56_07015</name>
</gene>